<dbReference type="Proteomes" id="UP000003378">
    <property type="component" value="Unassembled WGS sequence"/>
</dbReference>
<proteinExistence type="predicted"/>
<gene>
    <name evidence="1" type="primary">int</name>
    <name evidence="1" type="ORF">HMPREF9397_0968</name>
</gene>
<comment type="caution">
    <text evidence="1">The sequence shown here is derived from an EMBL/GenBank/DDBJ whole genome shotgun (WGS) entry which is preliminary data.</text>
</comment>
<accession>F3SIJ6</accession>
<evidence type="ECO:0000313" key="1">
    <source>
        <dbReference type="EMBL" id="EGG40069.1"/>
    </source>
</evidence>
<sequence>MWIEKLENGKYKFFERYKDPYTEKWRRVSVTLDSGSSRAKKEAQKTLDEKIENVL</sequence>
<organism evidence="1 2">
    <name type="scientific">Streptococcus sanguinis SK1087</name>
    <dbReference type="NCBI Taxonomy" id="888824"/>
    <lineage>
        <taxon>Bacteria</taxon>
        <taxon>Bacillati</taxon>
        <taxon>Bacillota</taxon>
        <taxon>Bacilli</taxon>
        <taxon>Lactobacillales</taxon>
        <taxon>Streptococcaceae</taxon>
        <taxon>Streptococcus</taxon>
    </lineage>
</organism>
<evidence type="ECO:0000313" key="2">
    <source>
        <dbReference type="Proteomes" id="UP000003378"/>
    </source>
</evidence>
<reference evidence="1 2" key="1">
    <citation type="submission" date="2011-03" db="EMBL/GenBank/DDBJ databases">
        <authorList>
            <person name="Muzny D."/>
            <person name="Qin X."/>
            <person name="Deng J."/>
            <person name="Jiang H."/>
            <person name="Liu Y."/>
            <person name="Qu J."/>
            <person name="Song X.-Z."/>
            <person name="Zhang L."/>
            <person name="Thornton R."/>
            <person name="Coyle M."/>
            <person name="Francisco L."/>
            <person name="Jackson L."/>
            <person name="Javaid M."/>
            <person name="Korchina V."/>
            <person name="Kovar C."/>
            <person name="Mata R."/>
            <person name="Mathew T."/>
            <person name="Ngo R."/>
            <person name="Nguyen L."/>
            <person name="Nguyen N."/>
            <person name="Okwuonu G."/>
            <person name="Ongeri F."/>
            <person name="Pham C."/>
            <person name="Simmons D."/>
            <person name="Wilczek-Boney K."/>
            <person name="Hale W."/>
            <person name="Jakkamsetti A."/>
            <person name="Pham P."/>
            <person name="Ruth R."/>
            <person name="San Lucas F."/>
            <person name="Warren J."/>
            <person name="Zhang J."/>
            <person name="Zhao Z."/>
            <person name="Zhou C."/>
            <person name="Zhu D."/>
            <person name="Lee S."/>
            <person name="Bess C."/>
            <person name="Blankenburg K."/>
            <person name="Forbes L."/>
            <person name="Fu Q."/>
            <person name="Gubbala S."/>
            <person name="Hirani K."/>
            <person name="Jayaseelan J.C."/>
            <person name="Lara F."/>
            <person name="Munidasa M."/>
            <person name="Palculict T."/>
            <person name="Patil S."/>
            <person name="Pu L.-L."/>
            <person name="Saada N."/>
            <person name="Tang L."/>
            <person name="Weissenberger G."/>
            <person name="Zhu Y."/>
            <person name="Hemphill L."/>
            <person name="Shang Y."/>
            <person name="Youmans B."/>
            <person name="Ayvaz T."/>
            <person name="Ross M."/>
            <person name="Santibanez J."/>
            <person name="Aqrawi P."/>
            <person name="Gross S."/>
            <person name="Joshi V."/>
            <person name="Fowler G."/>
            <person name="Nazareth L."/>
            <person name="Reid J."/>
            <person name="Worley K."/>
            <person name="Petrosino J."/>
            <person name="Highlander S."/>
            <person name="Gibbs R."/>
        </authorList>
    </citation>
    <scope>NUCLEOTIDE SEQUENCE [LARGE SCALE GENOMIC DNA]</scope>
    <source>
        <strain evidence="1 2">SK1087</strain>
    </source>
</reference>
<name>F3SIJ6_STRSA</name>
<protein>
    <submittedName>
        <fullName evidence="1">Prophage L54a integrase</fullName>
    </submittedName>
</protein>
<dbReference type="EMBL" id="AFDP01000012">
    <property type="protein sequence ID" value="EGG40069.1"/>
    <property type="molecule type" value="Genomic_DNA"/>
</dbReference>
<dbReference type="AlphaFoldDB" id="F3SIJ6"/>
<dbReference type="PATRIC" id="fig|888824.3.peg.947"/>
<dbReference type="HOGENOM" id="CLU_136812_1_0_9"/>